<reference evidence="6 7" key="1">
    <citation type="journal article" date="2016" name="Mol. Biol. Evol.">
        <title>Comparative Genomics of Early-Diverging Mushroom-Forming Fungi Provides Insights into the Origins of Lignocellulose Decay Capabilities.</title>
        <authorList>
            <person name="Nagy L.G."/>
            <person name="Riley R."/>
            <person name="Tritt A."/>
            <person name="Adam C."/>
            <person name="Daum C."/>
            <person name="Floudas D."/>
            <person name="Sun H."/>
            <person name="Yadav J.S."/>
            <person name="Pangilinan J."/>
            <person name="Larsson K.H."/>
            <person name="Matsuura K."/>
            <person name="Barry K."/>
            <person name="Labutti K."/>
            <person name="Kuo R."/>
            <person name="Ohm R.A."/>
            <person name="Bhattacharya S.S."/>
            <person name="Shirouzu T."/>
            <person name="Yoshinaga Y."/>
            <person name="Martin F.M."/>
            <person name="Grigoriev I.V."/>
            <person name="Hibbett D.S."/>
        </authorList>
    </citation>
    <scope>NUCLEOTIDE SEQUENCE [LARGE SCALE GENOMIC DNA]</scope>
    <source>
        <strain evidence="6 7">HHB12029</strain>
    </source>
</reference>
<dbReference type="PROSITE" id="PS00678">
    <property type="entry name" value="WD_REPEATS_1"/>
    <property type="match status" value="1"/>
</dbReference>
<evidence type="ECO:0000256" key="5">
    <source>
        <dbReference type="SAM" id="MobiDB-lite"/>
    </source>
</evidence>
<feature type="repeat" description="WD" evidence="4">
    <location>
        <begin position="194"/>
        <end position="235"/>
    </location>
</feature>
<dbReference type="InterPro" id="IPR020472">
    <property type="entry name" value="WD40_PAC1"/>
</dbReference>
<feature type="region of interest" description="Disordered" evidence="5">
    <location>
        <begin position="885"/>
        <end position="914"/>
    </location>
</feature>
<keyword evidence="7" id="KW-1185">Reference proteome</keyword>
<feature type="compositionally biased region" description="Low complexity" evidence="5">
    <location>
        <begin position="1275"/>
        <end position="1288"/>
    </location>
</feature>
<dbReference type="PRINTS" id="PR00320">
    <property type="entry name" value="GPROTEINBRPT"/>
</dbReference>
<dbReference type="SUPFAM" id="SSF50978">
    <property type="entry name" value="WD40 repeat-like"/>
    <property type="match status" value="1"/>
</dbReference>
<evidence type="ECO:0000256" key="1">
    <source>
        <dbReference type="ARBA" id="ARBA00006917"/>
    </source>
</evidence>
<dbReference type="FunCoup" id="A0A165Q6Y2">
    <property type="interactions" value="702"/>
</dbReference>
<dbReference type="SMART" id="SM00320">
    <property type="entry name" value="WD40"/>
    <property type="match status" value="8"/>
</dbReference>
<dbReference type="GO" id="GO:0000724">
    <property type="term" value="P:double-strand break repair via homologous recombination"/>
    <property type="evidence" value="ECO:0007669"/>
    <property type="project" value="TreeGrafter"/>
</dbReference>
<dbReference type="CDD" id="cd00200">
    <property type="entry name" value="WD40"/>
    <property type="match status" value="1"/>
</dbReference>
<dbReference type="PANTHER" id="PTHR19862">
    <property type="entry name" value="WD REPEAT-CONTAINING PROTEIN 48"/>
    <property type="match status" value="1"/>
</dbReference>
<sequence>MVSASSRRVSYMIPPPAEPVPHLLLPSLDTPRNGRSAPLIVPATPASWSPSPLAGLAPAQQHPRHRLAVASLALDASTQLLGRPSPEGILYTGGRDGLIISWELGMRMRRRIAGPDDGYGPGKPKRWEAITGWDDEFDEEDEESPVLAGDVLGDVSKRKRSNTLSDSEVLAWEDQWEVYEHGPVDAPAAFRQSVQAHTDWVNDLLLFNFNQTVISASSDGTIKAWNPNSSTSQDLAIIGQHADYVKCLAHSRTQPWIASGSFDRTIKLWDVSRATSAPSPSVADPISTLTTPETAGDLKASVYALATDSFGQLIASGSPERIVRLWDARSGKSTSKLVGHTDNIRALIVSADGRWLLSGSADASIKLWSLASPQRCLHTFSHHISSVWSMASLHPQLSTFYSGDRDGLLCRVDVGACDDVSEGECVVLAKEEGGVCAIAPLRSGSDETPESNGGRVYVSSGTSSANCWRDVRSRRARFDAAVLRGEVVGSPTSEEAVTPPTQPQGMSSGYIFPRSRHGVTFNNAPGLDRHGSSGSTQHAHPTSHGFSISSLADLESPGRTPPGRQFTGYAHRAPSPAVSNSHSTTEHTDGPPELYGVTVDSLVRLGPPADAYGGYPGMYSGTMYHTAQSAGRKDADAATLYSVASIRSGVGVGMQPHRTQTQMSPHSHSFSLSIPPLHAMSADGHGAIDDKSPLVTYLAREIAAEARPLRSQPLDIISGSSARGIVRSVLLNDRIHALTVDTAGEVRIWDVVRCICKGVFVGEQRSISSPVEINLRSADDSSSHKKPLSLSIASKSPREALEDVRERIEGEVVSNAWATVDTRIGELTVHMAEGRCFEAEVYADEAGYGSERAFEDDLRLNVGKWVLSNLFNAFVKEQVRRLTATSPPASSRSLPDIPSAAQPPPPHATGGAGSLARDFSQTLTLTFDNHRARTMTDMAASGRIAAGTLPTPGFGITSVTSPAMTPVVVPEGATTPVPVPPSASKEQKLLPTIQLSAVPEGSPALSSSTATPAATMTPAPSRKTESPGDYFTSAKAKRPGTSGSEGDDFSGWTGPGKGGPVAGGKDKDEPLIPQTPTGASGGIMSRWKLFTRQNSKRPLSGEGQDAAGSKESAADAAAKETAAQFEVEAPFNFASTLPSPLTLPTANDAPPLYLPPHVGLMISEATPATASGWVVLYRGSVGNTGDAEDILSLERAMPPWLVDYLFAGRIPPEAHKAASGVKLSFVLLPWQDPGYGEVLPRVMDPNTRLTASRFLRARKVANYVADTLKSQGALSRTSTRTSTDDAAAVRSVRSTNSPRPTTSGSATPAQQHLNVQPPGTPRSRAASLDESAVPAPDARDQTVLGLSGASYELLTNDVVLPGEMTLAAVRQFVWKQANDLVLYYRRKSPVDTEALSLSRASSRTTLEPRAE</sequence>
<feature type="compositionally biased region" description="Gly residues" evidence="5">
    <location>
        <begin position="1053"/>
        <end position="1062"/>
    </location>
</feature>
<dbReference type="InParanoid" id="A0A165Q6Y2"/>
<dbReference type="InterPro" id="IPR019775">
    <property type="entry name" value="WD40_repeat_CS"/>
</dbReference>
<dbReference type="GO" id="GO:0043130">
    <property type="term" value="F:ubiquitin binding"/>
    <property type="evidence" value="ECO:0007669"/>
    <property type="project" value="TreeGrafter"/>
</dbReference>
<dbReference type="PROSITE" id="PS50082">
    <property type="entry name" value="WD_REPEATS_2"/>
    <property type="match status" value="4"/>
</dbReference>
<accession>A0A165Q6Y2</accession>
<dbReference type="PROSITE" id="PS50294">
    <property type="entry name" value="WD_REPEATS_REGION"/>
    <property type="match status" value="3"/>
</dbReference>
<feature type="compositionally biased region" description="Polar residues" evidence="5">
    <location>
        <begin position="1292"/>
        <end position="1314"/>
    </location>
</feature>
<proteinExistence type="inferred from homology"/>
<comment type="similarity">
    <text evidence="1">Belongs to the WD repeat WDR48 family.</text>
</comment>
<name>A0A165Q6Y2_EXIGL</name>
<evidence type="ECO:0000313" key="7">
    <source>
        <dbReference type="Proteomes" id="UP000077266"/>
    </source>
</evidence>
<dbReference type="EMBL" id="KV425884">
    <property type="protein sequence ID" value="KZW03181.1"/>
    <property type="molecule type" value="Genomic_DNA"/>
</dbReference>
<gene>
    <name evidence="6" type="ORF">EXIGLDRAFT_725641</name>
</gene>
<evidence type="ECO:0000256" key="4">
    <source>
        <dbReference type="PROSITE-ProRule" id="PRU00221"/>
    </source>
</evidence>
<dbReference type="Gene3D" id="2.130.10.10">
    <property type="entry name" value="YVTN repeat-like/Quinoprotein amine dehydrogenase"/>
    <property type="match status" value="2"/>
</dbReference>
<dbReference type="Proteomes" id="UP000077266">
    <property type="component" value="Unassembled WGS sequence"/>
</dbReference>
<dbReference type="STRING" id="1314781.A0A165Q6Y2"/>
<keyword evidence="3" id="KW-0677">Repeat</keyword>
<dbReference type="InterPro" id="IPR051246">
    <property type="entry name" value="WDR48"/>
</dbReference>
<dbReference type="OrthoDB" id="2421129at2759"/>
<feature type="repeat" description="WD" evidence="4">
    <location>
        <begin position="337"/>
        <end position="372"/>
    </location>
</feature>
<organism evidence="6 7">
    <name type="scientific">Exidia glandulosa HHB12029</name>
    <dbReference type="NCBI Taxonomy" id="1314781"/>
    <lineage>
        <taxon>Eukaryota</taxon>
        <taxon>Fungi</taxon>
        <taxon>Dikarya</taxon>
        <taxon>Basidiomycota</taxon>
        <taxon>Agaricomycotina</taxon>
        <taxon>Agaricomycetes</taxon>
        <taxon>Auriculariales</taxon>
        <taxon>Exidiaceae</taxon>
        <taxon>Exidia</taxon>
    </lineage>
</organism>
<dbReference type="InterPro" id="IPR015943">
    <property type="entry name" value="WD40/YVTN_repeat-like_dom_sf"/>
</dbReference>
<keyword evidence="2 4" id="KW-0853">WD repeat</keyword>
<dbReference type="Pfam" id="PF00400">
    <property type="entry name" value="WD40"/>
    <property type="match status" value="5"/>
</dbReference>
<feature type="repeat" description="WD" evidence="4">
    <location>
        <begin position="238"/>
        <end position="279"/>
    </location>
</feature>
<feature type="region of interest" description="Disordered" evidence="5">
    <location>
        <begin position="490"/>
        <end position="595"/>
    </location>
</feature>
<dbReference type="InterPro" id="IPR001680">
    <property type="entry name" value="WD40_rpt"/>
</dbReference>
<evidence type="ECO:0000313" key="6">
    <source>
        <dbReference type="EMBL" id="KZW03181.1"/>
    </source>
</evidence>
<dbReference type="Pfam" id="PF11816">
    <property type="entry name" value="DUF3337"/>
    <property type="match status" value="1"/>
</dbReference>
<dbReference type="InterPro" id="IPR021772">
    <property type="entry name" value="WDR48/Bun107"/>
</dbReference>
<dbReference type="PANTHER" id="PTHR19862:SF14">
    <property type="entry name" value="WD REPEAT-CONTAINING PROTEIN 48"/>
    <property type="match status" value="1"/>
</dbReference>
<feature type="compositionally biased region" description="Polar residues" evidence="5">
    <location>
        <begin position="532"/>
        <end position="550"/>
    </location>
</feature>
<feature type="region of interest" description="Disordered" evidence="5">
    <location>
        <begin position="1272"/>
        <end position="1338"/>
    </location>
</feature>
<feature type="compositionally biased region" description="Low complexity" evidence="5">
    <location>
        <begin position="1002"/>
        <end position="1021"/>
    </location>
</feature>
<evidence type="ECO:0000256" key="3">
    <source>
        <dbReference type="ARBA" id="ARBA00022737"/>
    </source>
</evidence>
<protein>
    <submittedName>
        <fullName evidence="6">WD40 repeat-like protein</fullName>
    </submittedName>
</protein>
<dbReference type="InterPro" id="IPR036322">
    <property type="entry name" value="WD40_repeat_dom_sf"/>
</dbReference>
<feature type="repeat" description="WD" evidence="4">
    <location>
        <begin position="302"/>
        <end position="336"/>
    </location>
</feature>
<evidence type="ECO:0000256" key="2">
    <source>
        <dbReference type="ARBA" id="ARBA00022574"/>
    </source>
</evidence>
<feature type="region of interest" description="Disordered" evidence="5">
    <location>
        <begin position="999"/>
        <end position="1121"/>
    </location>
</feature>
<feature type="compositionally biased region" description="Low complexity" evidence="5">
    <location>
        <begin position="1105"/>
        <end position="1121"/>
    </location>
</feature>